<dbReference type="CDD" id="cd05398">
    <property type="entry name" value="NT_ClassII-CCAase"/>
    <property type="match status" value="1"/>
</dbReference>
<reference evidence="13" key="1">
    <citation type="submission" date="2018-06" db="EMBL/GenBank/DDBJ databases">
        <authorList>
            <person name="Zhirakovskaya E."/>
        </authorList>
    </citation>
    <scope>NUCLEOTIDE SEQUENCE</scope>
</reference>
<comment type="cofactor">
    <cofactor evidence="1">
        <name>Mg(2+)</name>
        <dbReference type="ChEBI" id="CHEBI:18420"/>
    </cofactor>
</comment>
<evidence type="ECO:0000256" key="4">
    <source>
        <dbReference type="ARBA" id="ARBA00022695"/>
    </source>
</evidence>
<dbReference type="InterPro" id="IPR002646">
    <property type="entry name" value="PolA_pol_head_dom"/>
</dbReference>
<dbReference type="InterPro" id="IPR032828">
    <property type="entry name" value="PolyA_RNA-bd"/>
</dbReference>
<evidence type="ECO:0000256" key="5">
    <source>
        <dbReference type="ARBA" id="ARBA00022723"/>
    </source>
</evidence>
<dbReference type="SUPFAM" id="SSF81891">
    <property type="entry name" value="Poly A polymerase C-terminal region-like"/>
    <property type="match status" value="1"/>
</dbReference>
<dbReference type="PANTHER" id="PTHR46173:SF1">
    <property type="entry name" value="CCA TRNA NUCLEOTIDYLTRANSFERASE 1, MITOCHONDRIAL"/>
    <property type="match status" value="1"/>
</dbReference>
<dbReference type="AlphaFoldDB" id="A0A3B1DMM2"/>
<keyword evidence="7" id="KW-0460">Magnesium</keyword>
<feature type="domain" description="Poly A polymerase head" evidence="10">
    <location>
        <begin position="31"/>
        <end position="155"/>
    </location>
</feature>
<dbReference type="EC" id="2.7.7.72" evidence="13"/>
<evidence type="ECO:0000256" key="8">
    <source>
        <dbReference type="ARBA" id="ARBA00022884"/>
    </source>
</evidence>
<dbReference type="GO" id="GO:0004810">
    <property type="term" value="F:CCA tRNA nucleotidyltransferase activity"/>
    <property type="evidence" value="ECO:0007669"/>
    <property type="project" value="UniProtKB-EC"/>
</dbReference>
<dbReference type="GO" id="GO:0008033">
    <property type="term" value="P:tRNA processing"/>
    <property type="evidence" value="ECO:0007669"/>
    <property type="project" value="UniProtKB-KW"/>
</dbReference>
<dbReference type="Pfam" id="PF13735">
    <property type="entry name" value="tRNA_NucTran2_2"/>
    <property type="match status" value="1"/>
</dbReference>
<evidence type="ECO:0000256" key="2">
    <source>
        <dbReference type="ARBA" id="ARBA00022679"/>
    </source>
</evidence>
<dbReference type="InterPro" id="IPR050264">
    <property type="entry name" value="Bact_CCA-adding_enz_type3_sf"/>
</dbReference>
<evidence type="ECO:0000256" key="1">
    <source>
        <dbReference type="ARBA" id="ARBA00001946"/>
    </source>
</evidence>
<evidence type="ECO:0000313" key="13">
    <source>
        <dbReference type="EMBL" id="VAX37308.1"/>
    </source>
</evidence>
<evidence type="ECO:0000259" key="11">
    <source>
        <dbReference type="Pfam" id="PF12627"/>
    </source>
</evidence>
<dbReference type="EMBL" id="UOGL01000112">
    <property type="protein sequence ID" value="VAX37308.1"/>
    <property type="molecule type" value="Genomic_DNA"/>
</dbReference>
<dbReference type="InterPro" id="IPR043519">
    <property type="entry name" value="NT_sf"/>
</dbReference>
<dbReference type="PANTHER" id="PTHR46173">
    <property type="entry name" value="CCA TRNA NUCLEOTIDYLTRANSFERASE 1, MITOCHONDRIAL"/>
    <property type="match status" value="1"/>
</dbReference>
<evidence type="ECO:0000259" key="10">
    <source>
        <dbReference type="Pfam" id="PF01743"/>
    </source>
</evidence>
<keyword evidence="3" id="KW-0819">tRNA processing</keyword>
<name>A0A3B1DMM2_9ZZZZ</name>
<feature type="coiled-coil region" evidence="9">
    <location>
        <begin position="416"/>
        <end position="445"/>
    </location>
</feature>
<accession>A0A3B1DMM2</accession>
<dbReference type="InterPro" id="IPR032810">
    <property type="entry name" value="CCA-adding_enz_C"/>
</dbReference>
<evidence type="ECO:0000256" key="3">
    <source>
        <dbReference type="ARBA" id="ARBA00022694"/>
    </source>
</evidence>
<keyword evidence="9" id="KW-0175">Coiled coil</keyword>
<dbReference type="GO" id="GO:0000166">
    <property type="term" value="F:nucleotide binding"/>
    <property type="evidence" value="ECO:0007669"/>
    <property type="project" value="UniProtKB-KW"/>
</dbReference>
<dbReference type="SUPFAM" id="SSF81301">
    <property type="entry name" value="Nucleotidyltransferase"/>
    <property type="match status" value="1"/>
</dbReference>
<sequence length="446" mass="50326">MTATSQNESQNKSRQFAFDVVKRLNDAGYTAYWAGGCVRDYLLGKIPKDYDVATNAIPSEVEQLFGKKQTLAVGASFGVMIVRAPRGVENVEVATFRTDGSYLDGRRPDSVEFSTPEEDAQRRDFTINGMFYDPLQQQVYDFIGGERDLAQGIVRAIGDPHERIQEDKLRMLRAVRFTATLDFKLDKTTTSAIQEMATELHAVSPERITQELHKMLLDVHRWRAMQLANQVGLIDVIFPELITCKQQPTIKNNGSPTKNNLWDVTLHQLQLLEETTFELAMAILLSGTIAHETASKHDPLTCTTSLPNAVILKICRRLKFSNQQMGHIGWLTKHQKTLSHAKELSMAQLKRIFTNPFANDLLKLFHLQTIATQSELSPVLFCEEFLASTPQDEINPAPLMTGDILIQAGYQPGPRFRELLETIRNAQLNNEIQTQEEALQLAKEVQ</sequence>
<dbReference type="GO" id="GO:0046872">
    <property type="term" value="F:metal ion binding"/>
    <property type="evidence" value="ECO:0007669"/>
    <property type="project" value="UniProtKB-KW"/>
</dbReference>
<dbReference type="GO" id="GO:0000049">
    <property type="term" value="F:tRNA binding"/>
    <property type="evidence" value="ECO:0007669"/>
    <property type="project" value="TreeGrafter"/>
</dbReference>
<evidence type="ECO:0000259" key="12">
    <source>
        <dbReference type="Pfam" id="PF13735"/>
    </source>
</evidence>
<keyword evidence="4 13" id="KW-0548">Nucleotidyltransferase</keyword>
<keyword evidence="5" id="KW-0479">Metal-binding</keyword>
<keyword evidence="6" id="KW-0547">Nucleotide-binding</keyword>
<evidence type="ECO:0000256" key="6">
    <source>
        <dbReference type="ARBA" id="ARBA00022741"/>
    </source>
</evidence>
<dbReference type="Gene3D" id="3.30.460.10">
    <property type="entry name" value="Beta Polymerase, domain 2"/>
    <property type="match status" value="1"/>
</dbReference>
<keyword evidence="8" id="KW-0694">RNA-binding</keyword>
<dbReference type="Gene3D" id="1.10.3090.10">
    <property type="entry name" value="cca-adding enzyme, domain 2"/>
    <property type="match status" value="1"/>
</dbReference>
<organism evidence="13">
    <name type="scientific">hydrothermal vent metagenome</name>
    <dbReference type="NCBI Taxonomy" id="652676"/>
    <lineage>
        <taxon>unclassified sequences</taxon>
        <taxon>metagenomes</taxon>
        <taxon>ecological metagenomes</taxon>
    </lineage>
</organism>
<protein>
    <submittedName>
        <fullName evidence="13">CCA tRNA nucleotidyltransferase</fullName>
        <ecNumber evidence="13">2.7.7.72</ecNumber>
    </submittedName>
</protein>
<dbReference type="Pfam" id="PF01743">
    <property type="entry name" value="PolyA_pol"/>
    <property type="match status" value="1"/>
</dbReference>
<keyword evidence="2 13" id="KW-0808">Transferase</keyword>
<evidence type="ECO:0000256" key="9">
    <source>
        <dbReference type="SAM" id="Coils"/>
    </source>
</evidence>
<proteinExistence type="predicted"/>
<evidence type="ECO:0000256" key="7">
    <source>
        <dbReference type="ARBA" id="ARBA00022842"/>
    </source>
</evidence>
<feature type="domain" description="CCA-adding enzyme C-terminal" evidence="12">
    <location>
        <begin position="300"/>
        <end position="439"/>
    </location>
</feature>
<gene>
    <name evidence="13" type="ORF">MNBD_PLANCTO02-1309</name>
</gene>
<feature type="domain" description="tRNA nucleotidyltransferase/poly(A) polymerase RNA and SrmB- binding" evidence="11">
    <location>
        <begin position="182"/>
        <end position="241"/>
    </location>
</feature>
<dbReference type="Pfam" id="PF12627">
    <property type="entry name" value="PolyA_pol_RNAbd"/>
    <property type="match status" value="1"/>
</dbReference>